<dbReference type="EMBL" id="CP053586">
    <property type="protein sequence ID" value="WNZ24845.1"/>
    <property type="molecule type" value="Genomic_DNA"/>
</dbReference>
<sequence length="120" mass="12748">MPDLTFNNVAAKLPANSLTASGGDILISVKAVMGEANVSLSDQKLGEFIAKFLEACSKAQTDHNAINNPKFRSYNPPAAGAPFYDTDTGSYHSTFTYTVSVDIPLDQNVVRAVESTTAGF</sequence>
<dbReference type="RefSeq" id="WP_316430840.1">
    <property type="nucleotide sequence ID" value="NZ_CP053586.1"/>
</dbReference>
<gene>
    <name evidence="1" type="ORF">HJG54_19660</name>
</gene>
<name>A0AA96WHQ0_9CYAN</name>
<protein>
    <submittedName>
        <fullName evidence="1">Uncharacterized protein</fullName>
    </submittedName>
</protein>
<reference evidence="1" key="1">
    <citation type="submission" date="2020-05" db="EMBL/GenBank/DDBJ databases">
        <authorList>
            <person name="Zhu T."/>
            <person name="Keshari N."/>
            <person name="Lu X."/>
        </authorList>
    </citation>
    <scope>NUCLEOTIDE SEQUENCE</scope>
    <source>
        <strain evidence="1">NK1-12</strain>
    </source>
</reference>
<proteinExistence type="predicted"/>
<evidence type="ECO:0000313" key="1">
    <source>
        <dbReference type="EMBL" id="WNZ24845.1"/>
    </source>
</evidence>
<organism evidence="1">
    <name type="scientific">Leptolyngbya sp. NK1-12</name>
    <dbReference type="NCBI Taxonomy" id="2547451"/>
    <lineage>
        <taxon>Bacteria</taxon>
        <taxon>Bacillati</taxon>
        <taxon>Cyanobacteriota</taxon>
        <taxon>Cyanophyceae</taxon>
        <taxon>Leptolyngbyales</taxon>
        <taxon>Leptolyngbyaceae</taxon>
        <taxon>Leptolyngbya group</taxon>
        <taxon>Leptolyngbya</taxon>
    </lineage>
</organism>
<dbReference type="AlphaFoldDB" id="A0AA96WHQ0"/>
<accession>A0AA96WHQ0</accession>